<keyword evidence="3" id="KW-1185">Reference proteome</keyword>
<dbReference type="EMBL" id="FNFC01000008">
    <property type="protein sequence ID" value="SDJ73333.1"/>
    <property type="molecule type" value="Genomic_DNA"/>
</dbReference>
<evidence type="ECO:0008006" key="4">
    <source>
        <dbReference type="Google" id="ProtNLM"/>
    </source>
</evidence>
<dbReference type="STRING" id="890420.SAMN05216226_10878"/>
<dbReference type="Pfam" id="PF26062">
    <property type="entry name" value="DUF8022"/>
    <property type="match status" value="1"/>
</dbReference>
<feature type="region of interest" description="Disordered" evidence="1">
    <location>
        <begin position="1"/>
        <end position="21"/>
    </location>
</feature>
<dbReference type="AlphaFoldDB" id="A0A1G8W5F6"/>
<dbReference type="Proteomes" id="UP000198856">
    <property type="component" value="Unassembled WGS sequence"/>
</dbReference>
<evidence type="ECO:0000313" key="3">
    <source>
        <dbReference type="Proteomes" id="UP000198856"/>
    </source>
</evidence>
<dbReference type="InterPro" id="IPR058335">
    <property type="entry name" value="PccX"/>
</dbReference>
<organism evidence="2 3">
    <name type="scientific">Halovenus aranensis</name>
    <dbReference type="NCBI Taxonomy" id="890420"/>
    <lineage>
        <taxon>Archaea</taxon>
        <taxon>Methanobacteriati</taxon>
        <taxon>Methanobacteriota</taxon>
        <taxon>Stenosarchaea group</taxon>
        <taxon>Halobacteria</taxon>
        <taxon>Halobacteriales</taxon>
        <taxon>Haloarculaceae</taxon>
        <taxon>Halovenus</taxon>
    </lineage>
</organism>
<accession>A0A1G8W5F6</accession>
<protein>
    <recommendedName>
        <fullName evidence="4">Acc operon protein</fullName>
    </recommendedName>
</protein>
<evidence type="ECO:0000256" key="1">
    <source>
        <dbReference type="SAM" id="MobiDB-lite"/>
    </source>
</evidence>
<proteinExistence type="predicted"/>
<reference evidence="2 3" key="1">
    <citation type="submission" date="2016-10" db="EMBL/GenBank/DDBJ databases">
        <authorList>
            <person name="de Groot N.N."/>
        </authorList>
    </citation>
    <scope>NUCLEOTIDE SEQUENCE [LARGE SCALE GENOMIC DNA]</scope>
    <source>
        <strain evidence="2 3">IBRC-M10015</strain>
    </source>
</reference>
<sequence length="101" mass="10655">MATSRSEEDPTVSTPAGQLNIPASASPAQVAAIAAAVGAHIRDQRVATAAAADTDDEETWDGKRFAFAGRLEATTDCSGRVPRAAPTDRWTAAGRRDRFNR</sequence>
<evidence type="ECO:0000313" key="2">
    <source>
        <dbReference type="EMBL" id="SDJ73333.1"/>
    </source>
</evidence>
<dbReference type="RefSeq" id="WP_092702338.1">
    <property type="nucleotide sequence ID" value="NZ_FNFC01000008.1"/>
</dbReference>
<feature type="region of interest" description="Disordered" evidence="1">
    <location>
        <begin position="78"/>
        <end position="101"/>
    </location>
</feature>
<name>A0A1G8W5F6_9EURY</name>
<dbReference type="OrthoDB" id="214756at2157"/>
<gene>
    <name evidence="2" type="ORF">SAMN05216226_10878</name>
</gene>